<accession>A0A395M000</accession>
<dbReference type="AlphaFoldDB" id="A0A395M000"/>
<comment type="caution">
    <text evidence="1">The sequence shown here is derived from an EMBL/GenBank/DDBJ whole genome shotgun (WGS) entry which is preliminary data.</text>
</comment>
<protein>
    <submittedName>
        <fullName evidence="1">Uncharacterized protein</fullName>
    </submittedName>
</protein>
<proteinExistence type="predicted"/>
<dbReference type="Proteomes" id="UP000266389">
    <property type="component" value="Unassembled WGS sequence"/>
</dbReference>
<reference evidence="1 2" key="1">
    <citation type="journal article" date="2011" name="ISME J.">
        <title>Community ecology of hot spring cyanobacterial mats: predominant populations and their functional potential.</title>
        <authorList>
            <person name="Klatt C.G."/>
            <person name="Wood J.M."/>
            <person name="Rusch D.B."/>
            <person name="Bateson M.M."/>
            <person name="Hamamura N."/>
            <person name="Heidelberg J.F."/>
            <person name="Grossman A.R."/>
            <person name="Bhaya D."/>
            <person name="Cohan F.M."/>
            <person name="Kuhl M."/>
            <person name="Bryant D.A."/>
            <person name="Ward D.M."/>
        </authorList>
    </citation>
    <scope>NUCLEOTIDE SEQUENCE [LARGE SCALE GENOMIC DNA]</scope>
    <source>
        <strain evidence="1">OS</strain>
    </source>
</reference>
<dbReference type="EMBL" id="PHFL01000049">
    <property type="protein sequence ID" value="RFM24011.1"/>
    <property type="molecule type" value="Genomic_DNA"/>
</dbReference>
<name>A0A395M000_9BACT</name>
<gene>
    <name evidence="1" type="ORF">D0433_07890</name>
</gene>
<organism evidence="1 2">
    <name type="scientific">Candidatus Thermochlorobacter aerophilus</name>
    <dbReference type="NCBI Taxonomy" id="1868324"/>
    <lineage>
        <taxon>Bacteria</taxon>
        <taxon>Pseudomonadati</taxon>
        <taxon>Chlorobiota</taxon>
        <taxon>Chlorobiia</taxon>
        <taxon>Chlorobiales</taxon>
        <taxon>Candidatus Thermochlorobacteriaceae</taxon>
        <taxon>Candidatus Thermochlorobacter</taxon>
    </lineage>
</organism>
<evidence type="ECO:0000313" key="1">
    <source>
        <dbReference type="EMBL" id="RFM24011.1"/>
    </source>
</evidence>
<sequence length="96" mass="10727">MLKRTFMFIGIMLLIALFAIPAGILLALTIPLFLVSISPLVAIGFLHLNARTGGISSFFDDEPETKSSVAHAPHEPSFNQVVFQRHTFVIRRYELN</sequence>
<evidence type="ECO:0000313" key="2">
    <source>
        <dbReference type="Proteomes" id="UP000266389"/>
    </source>
</evidence>